<evidence type="ECO:0000313" key="7">
    <source>
        <dbReference type="EMBL" id="KAF2222357.1"/>
    </source>
</evidence>
<dbReference type="PANTHER" id="PTHR17204:SF5">
    <property type="entry name" value="PRE-MRNA-PROCESSING FACTOR 39"/>
    <property type="match status" value="1"/>
</dbReference>
<keyword evidence="3" id="KW-0677">Repeat</keyword>
<dbReference type="GO" id="GO:0071004">
    <property type="term" value="C:U2-type prespliceosome"/>
    <property type="evidence" value="ECO:0007669"/>
    <property type="project" value="TreeGrafter"/>
</dbReference>
<dbReference type="InterPro" id="IPR011990">
    <property type="entry name" value="TPR-like_helical_dom_sf"/>
</dbReference>
<dbReference type="Pfam" id="PF23240">
    <property type="entry name" value="HAT_PRP39_N"/>
    <property type="match status" value="1"/>
</dbReference>
<reference evidence="8" key="1">
    <citation type="journal article" date="2020" name="Stud. Mycol.">
        <title>101 Dothideomycetes genomes: A test case for predicting lifestyles and emergence of pathogens.</title>
        <authorList>
            <person name="Haridas S."/>
            <person name="Albert R."/>
            <person name="Binder M."/>
            <person name="Bloem J."/>
            <person name="LaButti K."/>
            <person name="Salamov A."/>
            <person name="Andreopoulos B."/>
            <person name="Baker S."/>
            <person name="Barry K."/>
            <person name="Bills G."/>
            <person name="Bluhm B."/>
            <person name="Cannon C."/>
            <person name="Castanera R."/>
            <person name="Culley D."/>
            <person name="Daum C."/>
            <person name="Ezra D."/>
            <person name="Gonzalez J."/>
            <person name="Henrissat B."/>
            <person name="Kuo A."/>
            <person name="Liang C."/>
            <person name="Lipzen A."/>
            <person name="Lutzoni F."/>
            <person name="Magnuson J."/>
            <person name="Mondo S."/>
            <person name="Nolan M."/>
            <person name="Ohm R."/>
            <person name="Pangilinan J."/>
            <person name="Park H.-J."/>
            <person name="Ramirez L."/>
            <person name="Alfaro M."/>
            <person name="Sun H."/>
            <person name="Tritt A."/>
            <person name="Yoshinaga Y."/>
            <person name="Zwiers L.-H."/>
            <person name="Turgeon B."/>
            <person name="Goodwin S."/>
            <person name="Spatafora J."/>
            <person name="Crous P."/>
            <person name="Grigoriev I."/>
        </authorList>
    </citation>
    <scope>NUCLEOTIDE SEQUENCE [LARGE SCALE GENOMIC DNA]</scope>
    <source>
        <strain evidence="8">CECT 20119</strain>
    </source>
</reference>
<dbReference type="GO" id="GO:0030627">
    <property type="term" value="F:pre-mRNA 5'-splice site binding"/>
    <property type="evidence" value="ECO:0007669"/>
    <property type="project" value="TreeGrafter"/>
</dbReference>
<dbReference type="PANTHER" id="PTHR17204">
    <property type="entry name" value="PRE-MRNA PROCESSING PROTEIN PRP39-RELATED"/>
    <property type="match status" value="1"/>
</dbReference>
<proteinExistence type="inferred from homology"/>
<evidence type="ECO:0000256" key="2">
    <source>
        <dbReference type="ARBA" id="ARBA00022664"/>
    </source>
</evidence>
<evidence type="ECO:0008006" key="9">
    <source>
        <dbReference type="Google" id="ProtNLM"/>
    </source>
</evidence>
<dbReference type="GO" id="GO:0005685">
    <property type="term" value="C:U1 snRNP"/>
    <property type="evidence" value="ECO:0007669"/>
    <property type="project" value="TreeGrafter"/>
</dbReference>
<dbReference type="GO" id="GO:0000395">
    <property type="term" value="P:mRNA 5'-splice site recognition"/>
    <property type="evidence" value="ECO:0007669"/>
    <property type="project" value="TreeGrafter"/>
</dbReference>
<keyword evidence="5" id="KW-0539">Nucleus</keyword>
<evidence type="ECO:0000313" key="8">
    <source>
        <dbReference type="Proteomes" id="UP000799538"/>
    </source>
</evidence>
<evidence type="ECO:0000256" key="1">
    <source>
        <dbReference type="ARBA" id="ARBA00004123"/>
    </source>
</evidence>
<dbReference type="EMBL" id="ML992508">
    <property type="protein sequence ID" value="KAF2222357.1"/>
    <property type="molecule type" value="Genomic_DNA"/>
</dbReference>
<organism evidence="7 8">
    <name type="scientific">Elsinoe ampelina</name>
    <dbReference type="NCBI Taxonomy" id="302913"/>
    <lineage>
        <taxon>Eukaryota</taxon>
        <taxon>Fungi</taxon>
        <taxon>Dikarya</taxon>
        <taxon>Ascomycota</taxon>
        <taxon>Pezizomycotina</taxon>
        <taxon>Dothideomycetes</taxon>
        <taxon>Dothideomycetidae</taxon>
        <taxon>Myriangiales</taxon>
        <taxon>Elsinoaceae</taxon>
        <taxon>Elsinoe</taxon>
    </lineage>
</organism>
<dbReference type="SMART" id="SM00386">
    <property type="entry name" value="HAT"/>
    <property type="match status" value="5"/>
</dbReference>
<keyword evidence="2" id="KW-0507">mRNA processing</keyword>
<dbReference type="FunFam" id="1.25.40.10:FF:000451">
    <property type="entry name" value="mRNA splicing protein (Prp39), putative"/>
    <property type="match status" value="1"/>
</dbReference>
<dbReference type="OrthoDB" id="10265668at2759"/>
<protein>
    <recommendedName>
        <fullName evidence="9">Pre-mRNA-processing factor 39</fullName>
    </recommendedName>
</protein>
<dbReference type="GO" id="GO:0000243">
    <property type="term" value="C:commitment complex"/>
    <property type="evidence" value="ECO:0007669"/>
    <property type="project" value="TreeGrafter"/>
</dbReference>
<keyword evidence="4" id="KW-0508">mRNA splicing</keyword>
<dbReference type="Gene3D" id="1.25.40.10">
    <property type="entry name" value="Tetratricopeptide repeat domain"/>
    <property type="match status" value="2"/>
</dbReference>
<dbReference type="SUPFAM" id="SSF48452">
    <property type="entry name" value="TPR-like"/>
    <property type="match status" value="1"/>
</dbReference>
<sequence length="551" mass="64201">MADINYSDFPDLNAANKEVLADPDNYENWEKLVRQVEDLEGGLHRNSSPQAIDAARDVYNRFLAKFPLFFGFWKKYADLEFSLAGPESATFIYERGIASVACSVDLWTNYCSFVLETSHDSEVQRELFERGAECVGLDFLAHPFWDKYIDFEERLGQSANVFAILSRVVKIPMHQYARYYEKYRAMSAQMPINALASEEVIARLSQDSYRLVQINNGTQADVERDMRSKLDQINYESFKRTQDEVNKRWTYEAEIKRLYFHVTDLDEAQISNWHKYLDFEEAEGDFHRITFLYERCVVICAHYADFWFRYARWMNTKEDKVEETRNIYQRASCYYLPVALPQIRHKWALFEEAQGRPHVAAEIYQGVLLARPDYPNTVNCLANLTLRTFGVEAAIGIYHHYLKDPQISAATRGMLISALAHLVYQSKNDALRALEVFQKYKVEAADSETFWHYWFDFEQHLAVPEEYLPKYRERVKAIYQDLRAGGKVSKVQLNKLTEKYMEWLTERGDILTAAKEYLELEAFTNGSAQVVPVAREKLGDLIKQEPASNGS</sequence>
<dbReference type="Proteomes" id="UP000799538">
    <property type="component" value="Unassembled WGS sequence"/>
</dbReference>
<dbReference type="InterPro" id="IPR003107">
    <property type="entry name" value="HAT"/>
</dbReference>
<name>A0A6A6G9K1_9PEZI</name>
<comment type="similarity">
    <text evidence="6">Belongs to the PRP39 family.</text>
</comment>
<comment type="subcellular location">
    <subcellularLocation>
        <location evidence="1">Nucleus</location>
    </subcellularLocation>
</comment>
<dbReference type="AlphaFoldDB" id="A0A6A6G9K1"/>
<dbReference type="FunFam" id="1.25.40.10:FF:000064">
    <property type="entry name" value="Putative pre-mrna-processing factor 39"/>
    <property type="match status" value="1"/>
</dbReference>
<evidence type="ECO:0000256" key="4">
    <source>
        <dbReference type="ARBA" id="ARBA00023187"/>
    </source>
</evidence>
<keyword evidence="8" id="KW-1185">Reference proteome</keyword>
<gene>
    <name evidence="7" type="ORF">BDZ85DRAFT_263505</name>
</gene>
<evidence type="ECO:0000256" key="3">
    <source>
        <dbReference type="ARBA" id="ARBA00022737"/>
    </source>
</evidence>
<evidence type="ECO:0000256" key="6">
    <source>
        <dbReference type="ARBA" id="ARBA00038019"/>
    </source>
</evidence>
<dbReference type="Pfam" id="PF23241">
    <property type="entry name" value="HAT_PRP39_C"/>
    <property type="match status" value="1"/>
</dbReference>
<dbReference type="InterPro" id="IPR059164">
    <property type="entry name" value="HAT_PRP39_C"/>
</dbReference>
<accession>A0A6A6G9K1</accession>
<evidence type="ECO:0000256" key="5">
    <source>
        <dbReference type="ARBA" id="ARBA00023242"/>
    </source>
</evidence>